<dbReference type="Proteomes" id="UP000002630">
    <property type="component" value="Linkage Group LG21"/>
</dbReference>
<evidence type="ECO:0000256" key="1">
    <source>
        <dbReference type="SAM" id="MobiDB-lite"/>
    </source>
</evidence>
<evidence type="ECO:0000259" key="2">
    <source>
        <dbReference type="PROSITE" id="PS50222"/>
    </source>
</evidence>
<dbReference type="STRING" id="2880.D7FLY0"/>
<protein>
    <recommendedName>
        <fullName evidence="2">EF-hand domain-containing protein</fullName>
    </recommendedName>
</protein>
<accession>D7FLY0</accession>
<gene>
    <name evidence="3" type="ORF">Esi_0162_0019</name>
</gene>
<dbReference type="InParanoid" id="D7FLY0"/>
<keyword evidence="4" id="KW-1185">Reference proteome</keyword>
<dbReference type="Gene3D" id="1.10.238.10">
    <property type="entry name" value="EF-hand"/>
    <property type="match status" value="1"/>
</dbReference>
<evidence type="ECO:0000313" key="3">
    <source>
        <dbReference type="EMBL" id="CBJ29805.1"/>
    </source>
</evidence>
<sequence>MLNKGARINNRLKNAARAVSSALNKDSREAGADGDDDSKVPTKAELSSLTSKMDSDKTGKVDFGSFFAAMAAFMKPKYGREKLDRAFDEISGGLDEIDATFLHRTMVHLGQSTIRYADCEAMICEVDRNGHGRISKRDFHHLQTCTTDNI</sequence>
<feature type="compositionally biased region" description="Basic and acidic residues" evidence="1">
    <location>
        <begin position="25"/>
        <end position="42"/>
    </location>
</feature>
<dbReference type="InterPro" id="IPR011992">
    <property type="entry name" value="EF-hand-dom_pair"/>
</dbReference>
<dbReference type="InterPro" id="IPR002048">
    <property type="entry name" value="EF_hand_dom"/>
</dbReference>
<evidence type="ECO:0000313" key="4">
    <source>
        <dbReference type="Proteomes" id="UP000002630"/>
    </source>
</evidence>
<feature type="domain" description="EF-hand" evidence="2">
    <location>
        <begin position="114"/>
        <end position="149"/>
    </location>
</feature>
<dbReference type="EMBL" id="FN649746">
    <property type="protein sequence ID" value="CBJ29805.1"/>
    <property type="molecule type" value="Genomic_DNA"/>
</dbReference>
<dbReference type="EMBL" id="FN648158">
    <property type="protein sequence ID" value="CBJ29805.1"/>
    <property type="molecule type" value="Genomic_DNA"/>
</dbReference>
<dbReference type="GO" id="GO:0005509">
    <property type="term" value="F:calcium ion binding"/>
    <property type="evidence" value="ECO:0007669"/>
    <property type="project" value="InterPro"/>
</dbReference>
<proteinExistence type="predicted"/>
<organism evidence="3 4">
    <name type="scientific">Ectocarpus siliculosus</name>
    <name type="common">Brown alga</name>
    <name type="synonym">Conferva siliculosa</name>
    <dbReference type="NCBI Taxonomy" id="2880"/>
    <lineage>
        <taxon>Eukaryota</taxon>
        <taxon>Sar</taxon>
        <taxon>Stramenopiles</taxon>
        <taxon>Ochrophyta</taxon>
        <taxon>PX clade</taxon>
        <taxon>Phaeophyceae</taxon>
        <taxon>Ectocarpales</taxon>
        <taxon>Ectocarpaceae</taxon>
        <taxon>Ectocarpus</taxon>
    </lineage>
</organism>
<name>D7FLY0_ECTSI</name>
<feature type="region of interest" description="Disordered" evidence="1">
    <location>
        <begin position="19"/>
        <end position="54"/>
    </location>
</feature>
<dbReference type="SUPFAM" id="SSF47473">
    <property type="entry name" value="EF-hand"/>
    <property type="match status" value="1"/>
</dbReference>
<dbReference type="AlphaFoldDB" id="D7FLY0"/>
<reference evidence="3 4" key="1">
    <citation type="journal article" date="2010" name="Nature">
        <title>The Ectocarpus genome and the independent evolution of multicellularity in brown algae.</title>
        <authorList>
            <person name="Cock J.M."/>
            <person name="Sterck L."/>
            <person name="Rouze P."/>
            <person name="Scornet D."/>
            <person name="Allen A.E."/>
            <person name="Amoutzias G."/>
            <person name="Anthouard V."/>
            <person name="Artiguenave F."/>
            <person name="Aury J.M."/>
            <person name="Badger J.H."/>
            <person name="Beszteri B."/>
            <person name="Billiau K."/>
            <person name="Bonnet E."/>
            <person name="Bothwell J.H."/>
            <person name="Bowler C."/>
            <person name="Boyen C."/>
            <person name="Brownlee C."/>
            <person name="Carrano C.J."/>
            <person name="Charrier B."/>
            <person name="Cho G.Y."/>
            <person name="Coelho S.M."/>
            <person name="Collen J."/>
            <person name="Corre E."/>
            <person name="Da Silva C."/>
            <person name="Delage L."/>
            <person name="Delaroque N."/>
            <person name="Dittami S.M."/>
            <person name="Doulbeau S."/>
            <person name="Elias M."/>
            <person name="Farnham G."/>
            <person name="Gachon C.M."/>
            <person name="Gschloessl B."/>
            <person name="Heesch S."/>
            <person name="Jabbari K."/>
            <person name="Jubin C."/>
            <person name="Kawai H."/>
            <person name="Kimura K."/>
            <person name="Kloareg B."/>
            <person name="Kupper F.C."/>
            <person name="Lang D."/>
            <person name="Le Bail A."/>
            <person name="Leblanc C."/>
            <person name="Lerouge P."/>
            <person name="Lohr M."/>
            <person name="Lopez P.J."/>
            <person name="Martens C."/>
            <person name="Maumus F."/>
            <person name="Michel G."/>
            <person name="Miranda-Saavedra D."/>
            <person name="Morales J."/>
            <person name="Moreau H."/>
            <person name="Motomura T."/>
            <person name="Nagasato C."/>
            <person name="Napoli C.A."/>
            <person name="Nelson D.R."/>
            <person name="Nyvall-Collen P."/>
            <person name="Peters A.F."/>
            <person name="Pommier C."/>
            <person name="Potin P."/>
            <person name="Poulain J."/>
            <person name="Quesneville H."/>
            <person name="Read B."/>
            <person name="Rensing S.A."/>
            <person name="Ritter A."/>
            <person name="Rousvoal S."/>
            <person name="Samanta M."/>
            <person name="Samson G."/>
            <person name="Schroeder D.C."/>
            <person name="Segurens B."/>
            <person name="Strittmatter M."/>
            <person name="Tonon T."/>
            <person name="Tregear J.W."/>
            <person name="Valentin K."/>
            <person name="von Dassow P."/>
            <person name="Yamagishi T."/>
            <person name="Van de Peer Y."/>
            <person name="Wincker P."/>
        </authorList>
    </citation>
    <scope>NUCLEOTIDE SEQUENCE [LARGE SCALE GENOMIC DNA]</scope>
    <source>
        <strain evidence="4">Ec32 / CCAP1310/4</strain>
    </source>
</reference>
<dbReference type="PROSITE" id="PS50222">
    <property type="entry name" value="EF_HAND_2"/>
    <property type="match status" value="1"/>
</dbReference>